<sequence>MDLLSLPPEIVDLICSFTLLSSLKPEQRLHLSSRHCLSCGVARRPFRCPSLLLSCSTLRHIGSAVLYRNATIVIAFDHLCKPRYTLSELENRTATLQYIQKLELLIRKCAILPATTQPLDELESACKPVSAPMTIFSTLASAIPNVKSLGWTVGITTVGITARQLWPSEDEDALGPTSFWTLPSDCHSLVSLLTGEPAWTQKMIAFRLWLSRRLTNEFRQIVRRSSRQSSRSSSKKEQAAIDEGILLQLHSHPSLRPILQLPNLEQLDVFFFISPGNMALDGAQNTGTGTGPGDLLPPGESLLSALEYMKLRRQQEMQALVPLLRRTFSHVKTLRFWRALNENAISNEYEALLNCSD</sequence>
<name>A0A0D2GZR6_9EURO</name>
<dbReference type="EMBL" id="KN847479">
    <property type="protein sequence ID" value="KIX03688.1"/>
    <property type="molecule type" value="Genomic_DNA"/>
</dbReference>
<keyword evidence="2" id="KW-1185">Reference proteome</keyword>
<protein>
    <recommendedName>
        <fullName evidence="3">F-box domain-containing protein</fullName>
    </recommendedName>
</protein>
<accession>A0A0D2GZR6</accession>
<dbReference type="VEuPathDB" id="FungiDB:Z518_07241"/>
<reference evidence="1 2" key="1">
    <citation type="submission" date="2015-01" db="EMBL/GenBank/DDBJ databases">
        <title>The Genome Sequence of Rhinocladiella mackenzie CBS 650.93.</title>
        <authorList>
            <consortium name="The Broad Institute Genomics Platform"/>
            <person name="Cuomo C."/>
            <person name="de Hoog S."/>
            <person name="Gorbushina A."/>
            <person name="Stielow B."/>
            <person name="Teixiera M."/>
            <person name="Abouelleil A."/>
            <person name="Chapman S.B."/>
            <person name="Priest M."/>
            <person name="Young S.K."/>
            <person name="Wortman J."/>
            <person name="Nusbaum C."/>
            <person name="Birren B."/>
        </authorList>
    </citation>
    <scope>NUCLEOTIDE SEQUENCE [LARGE SCALE GENOMIC DNA]</scope>
    <source>
        <strain evidence="1 2">CBS 650.93</strain>
    </source>
</reference>
<proteinExistence type="predicted"/>
<evidence type="ECO:0000313" key="2">
    <source>
        <dbReference type="Proteomes" id="UP000053617"/>
    </source>
</evidence>
<dbReference type="OrthoDB" id="4150940at2759"/>
<dbReference type="GeneID" id="25295312"/>
<evidence type="ECO:0008006" key="3">
    <source>
        <dbReference type="Google" id="ProtNLM"/>
    </source>
</evidence>
<dbReference type="RefSeq" id="XP_013270824.1">
    <property type="nucleotide sequence ID" value="XM_013415370.1"/>
</dbReference>
<dbReference type="HOGENOM" id="CLU_754402_0_0_1"/>
<gene>
    <name evidence="1" type="ORF">Z518_07241</name>
</gene>
<organism evidence="1 2">
    <name type="scientific">Rhinocladiella mackenziei CBS 650.93</name>
    <dbReference type="NCBI Taxonomy" id="1442369"/>
    <lineage>
        <taxon>Eukaryota</taxon>
        <taxon>Fungi</taxon>
        <taxon>Dikarya</taxon>
        <taxon>Ascomycota</taxon>
        <taxon>Pezizomycotina</taxon>
        <taxon>Eurotiomycetes</taxon>
        <taxon>Chaetothyriomycetidae</taxon>
        <taxon>Chaetothyriales</taxon>
        <taxon>Herpotrichiellaceae</taxon>
        <taxon>Rhinocladiella</taxon>
    </lineage>
</organism>
<dbReference type="AlphaFoldDB" id="A0A0D2GZR6"/>
<evidence type="ECO:0000313" key="1">
    <source>
        <dbReference type="EMBL" id="KIX03688.1"/>
    </source>
</evidence>
<dbReference type="Proteomes" id="UP000053617">
    <property type="component" value="Unassembled WGS sequence"/>
</dbReference>